<evidence type="ECO:0008006" key="7">
    <source>
        <dbReference type="Google" id="ProtNLM"/>
    </source>
</evidence>
<feature type="transmembrane region" description="Helical" evidence="2">
    <location>
        <begin position="158"/>
        <end position="179"/>
    </location>
</feature>
<proteinExistence type="predicted"/>
<dbReference type="PANTHER" id="PTHR33121">
    <property type="entry name" value="CYCLIC DI-GMP PHOSPHODIESTERASE PDEF"/>
    <property type="match status" value="1"/>
</dbReference>
<dbReference type="SUPFAM" id="SSF55073">
    <property type="entry name" value="Nucleotide cyclase"/>
    <property type="match status" value="1"/>
</dbReference>
<dbReference type="OrthoDB" id="9805474at2"/>
<evidence type="ECO:0000259" key="3">
    <source>
        <dbReference type="PROSITE" id="PS50883"/>
    </source>
</evidence>
<dbReference type="SUPFAM" id="SSF141868">
    <property type="entry name" value="EAL domain-like"/>
    <property type="match status" value="1"/>
</dbReference>
<dbReference type="Gene3D" id="3.20.20.450">
    <property type="entry name" value="EAL domain"/>
    <property type="match status" value="1"/>
</dbReference>
<dbReference type="RefSeq" id="WP_008789107.1">
    <property type="nucleotide sequence ID" value="NZ_AKCB01000001.1"/>
</dbReference>
<dbReference type="GO" id="GO:0071111">
    <property type="term" value="F:cyclic-guanylate-specific phosphodiesterase activity"/>
    <property type="evidence" value="ECO:0007669"/>
    <property type="project" value="InterPro"/>
</dbReference>
<dbReference type="GeneID" id="78229948"/>
<dbReference type="Gene3D" id="3.30.450.40">
    <property type="match status" value="1"/>
</dbReference>
<evidence type="ECO:0000313" key="5">
    <source>
        <dbReference type="EMBL" id="EFW04882.1"/>
    </source>
</evidence>
<feature type="coiled-coil region" evidence="1">
    <location>
        <begin position="304"/>
        <end position="338"/>
    </location>
</feature>
<protein>
    <recommendedName>
        <fullName evidence="7">GGDEF domain-containing protein</fullName>
    </recommendedName>
</protein>
<dbReference type="Gene3D" id="3.30.70.270">
    <property type="match status" value="1"/>
</dbReference>
<dbReference type="STRING" id="100884.GCA_000269565_02108"/>
<evidence type="ECO:0000256" key="1">
    <source>
        <dbReference type="SAM" id="Coils"/>
    </source>
</evidence>
<dbReference type="SMART" id="SM00267">
    <property type="entry name" value="GGDEF"/>
    <property type="match status" value="1"/>
</dbReference>
<dbReference type="eggNOG" id="COG2203">
    <property type="taxonomic scope" value="Bacteria"/>
</dbReference>
<dbReference type="Pfam" id="PF00563">
    <property type="entry name" value="EAL"/>
    <property type="match status" value="1"/>
</dbReference>
<keyword evidence="1" id="KW-0175">Coiled coil</keyword>
<dbReference type="CDD" id="cd01949">
    <property type="entry name" value="GGDEF"/>
    <property type="match status" value="1"/>
</dbReference>
<evidence type="ECO:0000259" key="4">
    <source>
        <dbReference type="PROSITE" id="PS50887"/>
    </source>
</evidence>
<dbReference type="InterPro" id="IPR035919">
    <property type="entry name" value="EAL_sf"/>
</dbReference>
<dbReference type="SUPFAM" id="SSF55781">
    <property type="entry name" value="GAF domain-like"/>
    <property type="match status" value="1"/>
</dbReference>
<dbReference type="eggNOG" id="COG5001">
    <property type="taxonomic scope" value="Bacteria"/>
</dbReference>
<dbReference type="AlphaFoldDB" id="E7GB66"/>
<reference evidence="5 6" key="1">
    <citation type="submission" date="2010-12" db="EMBL/GenBank/DDBJ databases">
        <title>The Genome Sequence of Coprobacillus sp. strain 29_1.</title>
        <authorList>
            <consortium name="The Broad Institute Genome Sequencing Platform"/>
            <person name="Earl A."/>
            <person name="Ward D."/>
            <person name="Feldgarden M."/>
            <person name="Gevers D."/>
            <person name="Daigneault M."/>
            <person name="Sibley C.D."/>
            <person name="White A."/>
            <person name="Strauss J."/>
            <person name="Allen-Vercoe E."/>
            <person name="Young S.K."/>
            <person name="Zeng Q."/>
            <person name="Gargeya S."/>
            <person name="Fitzgerald M."/>
            <person name="Haas B."/>
            <person name="Abouelleil A."/>
            <person name="Alvarado L."/>
            <person name="Arachchi H.M."/>
            <person name="Berlin A."/>
            <person name="Brown A."/>
            <person name="Chapman S.B."/>
            <person name="Chen Z."/>
            <person name="Dunbar C."/>
            <person name="Freedman E."/>
            <person name="Gearin G."/>
            <person name="Gellesch M."/>
            <person name="Goldberg J."/>
            <person name="Griggs A."/>
            <person name="Gujja S."/>
            <person name="Heilman E."/>
            <person name="Heiman D."/>
            <person name="Howarth C."/>
            <person name="Larson L."/>
            <person name="Lui A."/>
            <person name="MacDonald P.J.P."/>
            <person name="Mehta T."/>
            <person name="Montmayeur A."/>
            <person name="Murphy C."/>
            <person name="Neiman D."/>
            <person name="Pearson M."/>
            <person name="Priest M."/>
            <person name="Roberts A."/>
            <person name="Saif S."/>
            <person name="Shea T."/>
            <person name="Shenoy N."/>
            <person name="Sisk P."/>
            <person name="Stolte C."/>
            <person name="Sykes S."/>
            <person name="White J."/>
            <person name="Yandava C."/>
            <person name="Nusbaum C."/>
            <person name="Birren B."/>
        </authorList>
    </citation>
    <scope>NUCLEOTIDE SEQUENCE [LARGE SCALE GENOMIC DNA]</scope>
    <source>
        <strain evidence="5 6">29_1</strain>
    </source>
</reference>
<dbReference type="Proteomes" id="UP000003157">
    <property type="component" value="Unassembled WGS sequence"/>
</dbReference>
<dbReference type="InterPro" id="IPR001633">
    <property type="entry name" value="EAL_dom"/>
</dbReference>
<dbReference type="Pfam" id="PF01590">
    <property type="entry name" value="GAF"/>
    <property type="match status" value="1"/>
</dbReference>
<dbReference type="eggNOG" id="COG3850">
    <property type="taxonomic scope" value="Bacteria"/>
</dbReference>
<feature type="domain" description="EAL" evidence="3">
    <location>
        <begin position="653"/>
        <end position="905"/>
    </location>
</feature>
<dbReference type="SMART" id="SM00052">
    <property type="entry name" value="EAL"/>
    <property type="match status" value="1"/>
</dbReference>
<comment type="caution">
    <text evidence="5">The sequence shown here is derived from an EMBL/GenBank/DDBJ whole genome shotgun (WGS) entry which is preliminary data.</text>
</comment>
<dbReference type="PROSITE" id="PS50883">
    <property type="entry name" value="EAL"/>
    <property type="match status" value="1"/>
</dbReference>
<dbReference type="PROSITE" id="PS50887">
    <property type="entry name" value="GGDEF"/>
    <property type="match status" value="1"/>
</dbReference>
<dbReference type="HOGENOM" id="CLU_000445_70_66_9"/>
<dbReference type="EMBL" id="ADKX01000033">
    <property type="protein sequence ID" value="EFW04882.1"/>
    <property type="molecule type" value="Genomic_DNA"/>
</dbReference>
<dbReference type="InterPro" id="IPR029787">
    <property type="entry name" value="Nucleotide_cyclase"/>
</dbReference>
<organism evidence="5 6">
    <name type="scientific">Coprobacillus cateniformis</name>
    <dbReference type="NCBI Taxonomy" id="100884"/>
    <lineage>
        <taxon>Bacteria</taxon>
        <taxon>Bacillati</taxon>
        <taxon>Bacillota</taxon>
        <taxon>Erysipelotrichia</taxon>
        <taxon>Erysipelotrichales</taxon>
        <taxon>Coprobacillaceae</taxon>
        <taxon>Coprobacillus</taxon>
    </lineage>
</organism>
<keyword evidence="2" id="KW-0812">Transmembrane</keyword>
<dbReference type="CDD" id="cd01948">
    <property type="entry name" value="EAL"/>
    <property type="match status" value="1"/>
</dbReference>
<dbReference type="InterPro" id="IPR043128">
    <property type="entry name" value="Rev_trsase/Diguanyl_cyclase"/>
</dbReference>
<dbReference type="InterPro" id="IPR000160">
    <property type="entry name" value="GGDEF_dom"/>
</dbReference>
<dbReference type="InterPro" id="IPR029016">
    <property type="entry name" value="GAF-like_dom_sf"/>
</dbReference>
<gene>
    <name evidence="5" type="ORF">HMPREF9488_02007</name>
</gene>
<dbReference type="InterPro" id="IPR003018">
    <property type="entry name" value="GAF"/>
</dbReference>
<evidence type="ECO:0000256" key="2">
    <source>
        <dbReference type="SAM" id="Phobius"/>
    </source>
</evidence>
<evidence type="ECO:0000313" key="6">
    <source>
        <dbReference type="Proteomes" id="UP000003157"/>
    </source>
</evidence>
<dbReference type="NCBIfam" id="TIGR00254">
    <property type="entry name" value="GGDEF"/>
    <property type="match status" value="1"/>
</dbReference>
<keyword evidence="2" id="KW-1133">Transmembrane helix</keyword>
<dbReference type="Pfam" id="PF00990">
    <property type="entry name" value="GGDEF"/>
    <property type="match status" value="1"/>
</dbReference>
<keyword evidence="2" id="KW-0472">Membrane</keyword>
<dbReference type="InterPro" id="IPR050706">
    <property type="entry name" value="Cyclic-di-GMP_PDE-like"/>
</dbReference>
<accession>E7GB66</accession>
<keyword evidence="6" id="KW-1185">Reference proteome</keyword>
<sequence>MKKTLSKVGAILVPVILCTSLAFTAFLSIQLIDDLQGNARVVNYIGIVRGATQRLVKKELNHEPDDNLIKHLDKILDGLSNGSDEFDLIKLESQQFQSLLVEMKNDWNHLKTEIHKYRSGLDNQTLFEMSEDYFELADNTVLVAENYIEERVQSARNLLLIMNSVFIVMAGGCTIFTYYQQRRQQRIIEIENENIRKSEQLARRAQQLLAPMNEISEMMYVSDIDTYELLFINDAGKRIFQVDDTQKSLKCYKVIQGFDEPCPFCTSSLLKMDETHSWEYTNPLLKKHYLLKDRLIEWDGRIARMEIAFDITEANNEKKELKQRLKRDNIRLECIRELYHNRDINMAMSNILKQIGELFLADRAYILLFHNNHFSNLAEWCREGVEPQIDSLQDIPLTGYEVWVSELEEHKDIVIDDIRELKNKLPSGYDFLAQQGIRNLTWVPLEKDGHLNGCIGLDNQPLNMSKMAVPFLRTVQYFIALTMERNENEKTLFELSHLDKLTSFYNRNCFIQDVADMSHQHESVGVIYLDVNGLKETNDNFGHDAGDKLLKACAEIIKRSSTSKYLYRIGGDEFVVIYMKISKEEFEYNVQKMKNNFMSSQCRVAIGVQWTKDSQDIQNIIKRADELMYSNKQEYYSTHKTTGRYRHDKTLQYLSNPDILDLKISQGQFHVYLQAKIDVKSCELVGADALIKYKDDSQFIQSPDKFISILEDSHQIDKIDFFVFEKICQQLQEWKNANKKLFPISSHFSRSTFMKSDFLERLETTVELYDVPKKYLEVEITENMFTTNYKEVKERITQIRSAGFIVSVDDFGIESSNLALLATAQFDILKIDKSFISDVVSNKNTRTVIESMVDVCTKMNIKLIAEGVENKEQLNVLKECGIRTVQGFLFSKPIPMIEYEWKYMK</sequence>
<name>E7GB66_9FIRM</name>
<dbReference type="PANTHER" id="PTHR33121:SF71">
    <property type="entry name" value="OXYGEN SENSOR PROTEIN DOSP"/>
    <property type="match status" value="1"/>
</dbReference>
<feature type="domain" description="GGDEF" evidence="4">
    <location>
        <begin position="522"/>
        <end position="646"/>
    </location>
</feature>